<dbReference type="PANTHER" id="PTHR30629">
    <property type="entry name" value="PROPHAGE INTEGRASE"/>
    <property type="match status" value="1"/>
</dbReference>
<keyword evidence="4" id="KW-0233">DNA recombination</keyword>
<organism evidence="8 9">
    <name type="scientific">Hyphomonas oceanitis SCH89</name>
    <dbReference type="NCBI Taxonomy" id="1280953"/>
    <lineage>
        <taxon>Bacteria</taxon>
        <taxon>Pseudomonadati</taxon>
        <taxon>Pseudomonadota</taxon>
        <taxon>Alphaproteobacteria</taxon>
        <taxon>Hyphomonadales</taxon>
        <taxon>Hyphomonadaceae</taxon>
        <taxon>Hyphomonas</taxon>
    </lineage>
</organism>
<dbReference type="InterPro" id="IPR050808">
    <property type="entry name" value="Phage_Integrase"/>
</dbReference>
<comment type="similarity">
    <text evidence="1">Belongs to the 'phage' integrase family.</text>
</comment>
<keyword evidence="2" id="KW-0229">DNA integration</keyword>
<dbReference type="Pfam" id="PF22022">
    <property type="entry name" value="Phage_int_M"/>
    <property type="match status" value="1"/>
</dbReference>
<evidence type="ECO:0000256" key="3">
    <source>
        <dbReference type="ARBA" id="ARBA00023125"/>
    </source>
</evidence>
<dbReference type="InterPro" id="IPR010998">
    <property type="entry name" value="Integrase_recombinase_N"/>
</dbReference>
<evidence type="ECO:0000259" key="7">
    <source>
        <dbReference type="PROSITE" id="PS51900"/>
    </source>
</evidence>
<feature type="domain" description="Core-binding (CB)" evidence="7">
    <location>
        <begin position="98"/>
        <end position="179"/>
    </location>
</feature>
<dbReference type="PATRIC" id="fig|1280953.3.peg.2709"/>
<dbReference type="GO" id="GO:0006310">
    <property type="term" value="P:DNA recombination"/>
    <property type="evidence" value="ECO:0007669"/>
    <property type="project" value="UniProtKB-KW"/>
</dbReference>
<dbReference type="InterPro" id="IPR044068">
    <property type="entry name" value="CB"/>
</dbReference>
<evidence type="ECO:0000259" key="6">
    <source>
        <dbReference type="PROSITE" id="PS51898"/>
    </source>
</evidence>
<dbReference type="PANTHER" id="PTHR30629:SF2">
    <property type="entry name" value="PROPHAGE INTEGRASE INTS-RELATED"/>
    <property type="match status" value="1"/>
</dbReference>
<dbReference type="EMBL" id="ARYL01000021">
    <property type="protein sequence ID" value="KDA01782.1"/>
    <property type="molecule type" value="Genomic_DNA"/>
</dbReference>
<dbReference type="Gene3D" id="1.10.443.10">
    <property type="entry name" value="Intergrase catalytic core"/>
    <property type="match status" value="1"/>
</dbReference>
<keyword evidence="3 5" id="KW-0238">DNA-binding</keyword>
<dbReference type="Pfam" id="PF13356">
    <property type="entry name" value="Arm-DNA-bind_3"/>
    <property type="match status" value="1"/>
</dbReference>
<dbReference type="GO" id="GO:0015074">
    <property type="term" value="P:DNA integration"/>
    <property type="evidence" value="ECO:0007669"/>
    <property type="project" value="UniProtKB-KW"/>
</dbReference>
<dbReference type="eggNOG" id="COG0582">
    <property type="taxonomic scope" value="Bacteria"/>
</dbReference>
<evidence type="ECO:0000256" key="5">
    <source>
        <dbReference type="PROSITE-ProRule" id="PRU01248"/>
    </source>
</evidence>
<dbReference type="STRING" id="1280953.HOC_13459"/>
<dbReference type="GO" id="GO:0003677">
    <property type="term" value="F:DNA binding"/>
    <property type="evidence" value="ECO:0007669"/>
    <property type="project" value="UniProtKB-UniRule"/>
</dbReference>
<dbReference type="CDD" id="cd00801">
    <property type="entry name" value="INT_P4_C"/>
    <property type="match status" value="1"/>
</dbReference>
<reference evidence="8 9" key="1">
    <citation type="journal article" date="2014" name="Antonie Van Leeuwenhoek">
        <title>Hyphomonas beringensis sp. nov. and Hyphomonas chukchiensis sp. nov., isolated from surface seawater of the Bering Sea and Chukchi Sea.</title>
        <authorList>
            <person name="Li C."/>
            <person name="Lai Q."/>
            <person name="Li G."/>
            <person name="Dong C."/>
            <person name="Wang J."/>
            <person name="Liao Y."/>
            <person name="Shao Z."/>
        </authorList>
    </citation>
    <scope>NUCLEOTIDE SEQUENCE [LARGE SCALE GENOMIC DNA]</scope>
    <source>
        <strain evidence="8 9">SCH89</strain>
    </source>
</reference>
<dbReference type="PROSITE" id="PS51898">
    <property type="entry name" value="TYR_RECOMBINASE"/>
    <property type="match status" value="1"/>
</dbReference>
<dbReference type="InterPro" id="IPR013762">
    <property type="entry name" value="Integrase-like_cat_sf"/>
</dbReference>
<dbReference type="PROSITE" id="PS51900">
    <property type="entry name" value="CB"/>
    <property type="match status" value="1"/>
</dbReference>
<dbReference type="AlphaFoldDB" id="A0A059G4K4"/>
<evidence type="ECO:0000313" key="8">
    <source>
        <dbReference type="EMBL" id="KDA01782.1"/>
    </source>
</evidence>
<evidence type="ECO:0000256" key="4">
    <source>
        <dbReference type="ARBA" id="ARBA00023172"/>
    </source>
</evidence>
<dbReference type="InterPro" id="IPR053876">
    <property type="entry name" value="Phage_int_M"/>
</dbReference>
<accession>A0A059G4K4</accession>
<dbReference type="Gene3D" id="3.30.160.390">
    <property type="entry name" value="Integrase, DNA-binding domain"/>
    <property type="match status" value="1"/>
</dbReference>
<comment type="caution">
    <text evidence="8">The sequence shown here is derived from an EMBL/GenBank/DDBJ whole genome shotgun (WGS) entry which is preliminary data.</text>
</comment>
<protein>
    <submittedName>
        <fullName evidence="8">Phage integrase family site specific recombinase</fullName>
    </submittedName>
</protein>
<gene>
    <name evidence="8" type="ORF">HOC_13459</name>
</gene>
<sequence>MPLTISDIEGFEPRQQSYKRSDGHALYIFIRPNGSKLWRMNYRFEGKQKTLSFGAWPIVTLEEARALRNNAKRLLRQDIDPGAVQQSRKARRRGRAPTTFDVIADEFLEKRRLEGLAETTLSKKAWLLDFAREEMGVMPIAEIKPRDVLAVLRAIEAKGNYESAKRLRTAIGEVFRYAVATLRAETDPTPVLRGALISPKVRHMPAIVDAPRFARLVRAIWNYEGRRHTASALKLMALLFPRPGELRKATWSEIDFNTSTWTIPAERMKMRREHKKPLPPAALYILLDLRGACAPTDFVFPATTSPDRPMSENTMNLALQRLGFAGDEMTPHGFRASASTFLNECGLWNPDAIEAELAHVDTKSARSIYNRAKYWSERVEMMTWWSEHVVRNTNAR</sequence>
<dbReference type="InterPro" id="IPR038488">
    <property type="entry name" value="Integrase_DNA-bd_sf"/>
</dbReference>
<dbReference type="InterPro" id="IPR011010">
    <property type="entry name" value="DNA_brk_join_enz"/>
</dbReference>
<evidence type="ECO:0000256" key="1">
    <source>
        <dbReference type="ARBA" id="ARBA00008857"/>
    </source>
</evidence>
<evidence type="ECO:0000313" key="9">
    <source>
        <dbReference type="Proteomes" id="UP000024942"/>
    </source>
</evidence>
<keyword evidence="9" id="KW-1185">Reference proteome</keyword>
<dbReference type="Gene3D" id="1.10.150.130">
    <property type="match status" value="1"/>
</dbReference>
<proteinExistence type="inferred from homology"/>
<name>A0A059G4K4_9PROT</name>
<feature type="domain" description="Tyr recombinase" evidence="6">
    <location>
        <begin position="203"/>
        <end position="382"/>
    </location>
</feature>
<dbReference type="InterPro" id="IPR025166">
    <property type="entry name" value="Integrase_DNA_bind_dom"/>
</dbReference>
<evidence type="ECO:0000256" key="2">
    <source>
        <dbReference type="ARBA" id="ARBA00022908"/>
    </source>
</evidence>
<dbReference type="OrthoDB" id="9795573at2"/>
<dbReference type="SUPFAM" id="SSF56349">
    <property type="entry name" value="DNA breaking-rejoining enzymes"/>
    <property type="match status" value="1"/>
</dbReference>
<dbReference type="Proteomes" id="UP000024942">
    <property type="component" value="Unassembled WGS sequence"/>
</dbReference>
<dbReference type="Pfam" id="PF00589">
    <property type="entry name" value="Phage_integrase"/>
    <property type="match status" value="1"/>
</dbReference>
<dbReference type="InterPro" id="IPR002104">
    <property type="entry name" value="Integrase_catalytic"/>
</dbReference>